<keyword evidence="1" id="KW-1133">Transmembrane helix</keyword>
<dbReference type="CDD" id="cd00143">
    <property type="entry name" value="PP2Cc"/>
    <property type="match status" value="1"/>
</dbReference>
<accession>A0AAV3WME8</accession>
<name>A0AAV3WME8_9CYAN</name>
<dbReference type="InterPro" id="IPR001932">
    <property type="entry name" value="PPM-type_phosphatase-like_dom"/>
</dbReference>
<feature type="transmembrane region" description="Helical" evidence="1">
    <location>
        <begin position="578"/>
        <end position="599"/>
    </location>
</feature>
<protein>
    <submittedName>
        <fullName evidence="3">Protein serine/threonine phosphatase</fullName>
    </submittedName>
</protein>
<sequence length="619" mass="68189">MTTPIYRYLWAADPAVGQISAGRLIQGRYEVVSPQIWRDTQPEQPPYILEELPDEIIPYLRLFPQRLHVPEVHGWAVLGDEPETALVALLENVPIDADGDLYPSIVEAWTGASATRQVYWLWQILQLWTPLSEQGVASSLLFADNIRVQGWRVWLRQLYGDGMGEEITSEQLTFLTPTLKDLGSCWMQLSQAAAAPVAAQLQAIALQMTNDEVELEAIATQLNHLLLLQSAQLPLRIHVAGATDTGPQRATNEDACYPTASDLQDATTQPHDLLIPHLTLVCDGIGGHEGGEVASSLALQTIKLQLRALLLEIAEQTEIVPPKLITDQLAAIVRIANNLISNQNDAQGRESRARMGTTLVMGLQLPQKIRFANGEELGNAHELYIVTVGDSRAYWITADYCQQLTIDDDVATREVRLGRSIYREALTRADGGALTQALGTRDAQQLHPVMQRFIVEEDGLLLLCSDGLSDRFLVEQSWKDYAKPVLKGKLSLDAAVQSWINLANEQNGHDNTSVVLSCYFVSEEPPALFDPKQVETTIQSPNTRLQSELTAASRALLYDESVAMQKQEPTASPGRRNLLTLLGVLAFLVIVGVGGYALWLTSKPQNFPQLQPAAPSAPQ</sequence>
<keyword evidence="1" id="KW-0472">Membrane</keyword>
<keyword evidence="1" id="KW-0812">Transmembrane</keyword>
<dbReference type="EMBL" id="BLAY01000173">
    <property type="protein sequence ID" value="GET42624.1"/>
    <property type="molecule type" value="Genomic_DNA"/>
</dbReference>
<evidence type="ECO:0000259" key="2">
    <source>
        <dbReference type="PROSITE" id="PS51746"/>
    </source>
</evidence>
<dbReference type="SMART" id="SM00331">
    <property type="entry name" value="PP2C_SIG"/>
    <property type="match status" value="1"/>
</dbReference>
<keyword evidence="4" id="KW-1185">Reference proteome</keyword>
<evidence type="ECO:0000313" key="4">
    <source>
        <dbReference type="Proteomes" id="UP001050975"/>
    </source>
</evidence>
<feature type="domain" description="PPM-type phosphatase" evidence="2">
    <location>
        <begin position="254"/>
        <end position="519"/>
    </location>
</feature>
<dbReference type="Gene3D" id="3.60.40.10">
    <property type="entry name" value="PPM-type phosphatase domain"/>
    <property type="match status" value="1"/>
</dbReference>
<reference evidence="3" key="1">
    <citation type="submission" date="2019-10" db="EMBL/GenBank/DDBJ databases">
        <title>Draft genome sequece of Microseira wollei NIES-4236.</title>
        <authorList>
            <person name="Yamaguchi H."/>
            <person name="Suzuki S."/>
            <person name="Kawachi M."/>
        </authorList>
    </citation>
    <scope>NUCLEOTIDE SEQUENCE</scope>
    <source>
        <strain evidence="3">NIES-4236</strain>
    </source>
</reference>
<evidence type="ECO:0000256" key="1">
    <source>
        <dbReference type="SAM" id="Phobius"/>
    </source>
</evidence>
<dbReference type="RefSeq" id="WP_226590460.1">
    <property type="nucleotide sequence ID" value="NZ_BLAY01000173.1"/>
</dbReference>
<proteinExistence type="predicted"/>
<comment type="caution">
    <text evidence="3">The sequence shown here is derived from an EMBL/GenBank/DDBJ whole genome shotgun (WGS) entry which is preliminary data.</text>
</comment>
<dbReference type="AlphaFoldDB" id="A0AAV3WME8"/>
<evidence type="ECO:0000313" key="3">
    <source>
        <dbReference type="EMBL" id="GET42624.1"/>
    </source>
</evidence>
<dbReference type="Pfam" id="PF13672">
    <property type="entry name" value="PP2C_2"/>
    <property type="match status" value="1"/>
</dbReference>
<gene>
    <name evidence="3" type="ORF">MiSe_74420</name>
</gene>
<dbReference type="SMART" id="SM00332">
    <property type="entry name" value="PP2Cc"/>
    <property type="match status" value="1"/>
</dbReference>
<dbReference type="InterPro" id="IPR036457">
    <property type="entry name" value="PPM-type-like_dom_sf"/>
</dbReference>
<dbReference type="SUPFAM" id="SSF81606">
    <property type="entry name" value="PP2C-like"/>
    <property type="match status" value="1"/>
</dbReference>
<organism evidence="3 4">
    <name type="scientific">Microseira wollei NIES-4236</name>
    <dbReference type="NCBI Taxonomy" id="2530354"/>
    <lineage>
        <taxon>Bacteria</taxon>
        <taxon>Bacillati</taxon>
        <taxon>Cyanobacteriota</taxon>
        <taxon>Cyanophyceae</taxon>
        <taxon>Oscillatoriophycideae</taxon>
        <taxon>Aerosakkonematales</taxon>
        <taxon>Aerosakkonemataceae</taxon>
        <taxon>Microseira</taxon>
    </lineage>
</organism>
<dbReference type="PROSITE" id="PS51746">
    <property type="entry name" value="PPM_2"/>
    <property type="match status" value="1"/>
</dbReference>
<dbReference type="Proteomes" id="UP001050975">
    <property type="component" value="Unassembled WGS sequence"/>
</dbReference>